<evidence type="ECO:0000256" key="12">
    <source>
        <dbReference type="RuleBase" id="RU003357"/>
    </source>
</evidence>
<keyword evidence="2 11" id="KW-0813">Transport</keyword>
<evidence type="ECO:0000256" key="13">
    <source>
        <dbReference type="SAM" id="SignalP"/>
    </source>
</evidence>
<dbReference type="InterPro" id="IPR012910">
    <property type="entry name" value="Plug_dom"/>
</dbReference>
<dbReference type="PROSITE" id="PS52016">
    <property type="entry name" value="TONB_DEPENDENT_REC_3"/>
    <property type="match status" value="1"/>
</dbReference>
<dbReference type="Pfam" id="PF00593">
    <property type="entry name" value="TonB_dep_Rec_b-barrel"/>
    <property type="match status" value="1"/>
</dbReference>
<evidence type="ECO:0000259" key="15">
    <source>
        <dbReference type="Pfam" id="PF07715"/>
    </source>
</evidence>
<name>A0A917CMZ1_9GAMM</name>
<dbReference type="GO" id="GO:0006826">
    <property type="term" value="P:iron ion transport"/>
    <property type="evidence" value="ECO:0007669"/>
    <property type="project" value="UniProtKB-KW"/>
</dbReference>
<evidence type="ECO:0000256" key="5">
    <source>
        <dbReference type="ARBA" id="ARBA00022692"/>
    </source>
</evidence>
<dbReference type="AlphaFoldDB" id="A0A917CMZ1"/>
<dbReference type="EMBL" id="BMEO01000004">
    <property type="protein sequence ID" value="GGF92590.1"/>
    <property type="molecule type" value="Genomic_DNA"/>
</dbReference>
<dbReference type="InterPro" id="IPR000531">
    <property type="entry name" value="Beta-barrel_TonB"/>
</dbReference>
<keyword evidence="8 12" id="KW-0798">TonB box</keyword>
<dbReference type="PANTHER" id="PTHR32552:SF81">
    <property type="entry name" value="TONB-DEPENDENT OUTER MEMBRANE RECEPTOR"/>
    <property type="match status" value="1"/>
</dbReference>
<evidence type="ECO:0000256" key="7">
    <source>
        <dbReference type="ARBA" id="ARBA00023065"/>
    </source>
</evidence>
<keyword evidence="6" id="KW-0408">Iron</keyword>
<feature type="signal peptide" evidence="13">
    <location>
        <begin position="1"/>
        <end position="19"/>
    </location>
</feature>
<dbReference type="RefSeq" id="WP_188364827.1">
    <property type="nucleotide sequence ID" value="NZ_BAABJF010000015.1"/>
</dbReference>
<evidence type="ECO:0000256" key="9">
    <source>
        <dbReference type="ARBA" id="ARBA00023136"/>
    </source>
</evidence>
<evidence type="ECO:0000313" key="16">
    <source>
        <dbReference type="EMBL" id="GGF92590.1"/>
    </source>
</evidence>
<evidence type="ECO:0000256" key="10">
    <source>
        <dbReference type="ARBA" id="ARBA00023237"/>
    </source>
</evidence>
<accession>A0A917CMZ1</accession>
<evidence type="ECO:0000256" key="11">
    <source>
        <dbReference type="PROSITE-ProRule" id="PRU01360"/>
    </source>
</evidence>
<evidence type="ECO:0000256" key="8">
    <source>
        <dbReference type="ARBA" id="ARBA00023077"/>
    </source>
</evidence>
<proteinExistence type="inferred from homology"/>
<reference evidence="16" key="2">
    <citation type="submission" date="2020-09" db="EMBL/GenBank/DDBJ databases">
        <authorList>
            <person name="Sun Q."/>
            <person name="Zhou Y."/>
        </authorList>
    </citation>
    <scope>NUCLEOTIDE SEQUENCE</scope>
    <source>
        <strain evidence="16">CGMCC 1.12181</strain>
    </source>
</reference>
<gene>
    <name evidence="16" type="ORF">GCM10011365_12270</name>
</gene>
<dbReference type="Gene3D" id="2.40.170.20">
    <property type="entry name" value="TonB-dependent receptor, beta-barrel domain"/>
    <property type="match status" value="1"/>
</dbReference>
<keyword evidence="10 11" id="KW-0998">Cell outer membrane</keyword>
<keyword evidence="5 11" id="KW-0812">Transmembrane</keyword>
<comment type="subcellular location">
    <subcellularLocation>
        <location evidence="1 11">Cell outer membrane</location>
        <topology evidence="1 11">Multi-pass membrane protein</topology>
    </subcellularLocation>
</comment>
<dbReference type="InterPro" id="IPR039426">
    <property type="entry name" value="TonB-dep_rcpt-like"/>
</dbReference>
<evidence type="ECO:0000256" key="4">
    <source>
        <dbReference type="ARBA" id="ARBA00022496"/>
    </source>
</evidence>
<feature type="domain" description="TonB-dependent receptor plug" evidence="15">
    <location>
        <begin position="51"/>
        <end position="156"/>
    </location>
</feature>
<dbReference type="PANTHER" id="PTHR32552">
    <property type="entry name" value="FERRICHROME IRON RECEPTOR-RELATED"/>
    <property type="match status" value="1"/>
</dbReference>
<sequence length="700" mass="79228">MLKKISTISFLGLSFIALSADDQNSTDSQSDETQLSDIQVTSDFRVETTESEVPASLTVLDEESLNQAGQQHFQDVLNLVPNINWSGSTSRPRYFQIRGIGERSQYEGAPNPSVGFIIDDMDFTGIGGAATLFDIEHIEVLRGSQGTRYGANALAGLIYVQSKAPSTENAYHGRLSVGQDGIRSLGFSATGGLGNSETNAYRLAVHQYNSDGFRHNAFLNRDDSDQKDELTLRGKFHFQINDSWQSDVSLLLIDQDNGFDVWTPTHDFTTYSNDLGIDAQKAVGGSWKNIWTTDVFDVVSITTLTDADITYFFDGDWGNNDYWGEYAPYEYALNNDRERRHTTQEFRVLSNQDSRIFNDRSDWLVGLYLSRLDEDNHSLEASDGVPYRDFSNHYQADKFALFGQLDSHLTEKTTLSTGVRFEQRKADYFDDNALNLKPKDDMLGGQISLKHQLNKRHNLYATVARGFKAGGFNLSTTLPDSRRSYDPEYLVNYEIGSKAFLFDYRLQLNTALFYSKRKDMQVSTSFQSDPNDPLTYVYYTGNAAEGENYGLEMDALWQVNRNLSLHGSVGYLKAKYTDYVTIDGDFSGREQAHAPNYTANMGLTYMGDGGFFARMDYQAVDAFYFSDSHDQRADGKQLLHVKVGYQAPQWALYAWGRNVLDERYGVRGFYFGLEPPNYEDTLYTHLGDPQHFGITFEFDY</sequence>
<evidence type="ECO:0000313" key="17">
    <source>
        <dbReference type="Proteomes" id="UP000605253"/>
    </source>
</evidence>
<evidence type="ECO:0000259" key="14">
    <source>
        <dbReference type="Pfam" id="PF00593"/>
    </source>
</evidence>
<dbReference type="Pfam" id="PF07715">
    <property type="entry name" value="Plug"/>
    <property type="match status" value="1"/>
</dbReference>
<keyword evidence="17" id="KW-1185">Reference proteome</keyword>
<evidence type="ECO:0000256" key="3">
    <source>
        <dbReference type="ARBA" id="ARBA00022452"/>
    </source>
</evidence>
<protein>
    <submittedName>
        <fullName evidence="16">TonB-dependent receptor</fullName>
    </submittedName>
</protein>
<feature type="domain" description="TonB-dependent receptor-like beta-barrel" evidence="14">
    <location>
        <begin position="217"/>
        <end position="659"/>
    </location>
</feature>
<keyword evidence="13" id="KW-0732">Signal</keyword>
<evidence type="ECO:0000256" key="6">
    <source>
        <dbReference type="ARBA" id="ARBA00023004"/>
    </source>
</evidence>
<keyword evidence="4" id="KW-0410">Iron transport</keyword>
<evidence type="ECO:0000256" key="1">
    <source>
        <dbReference type="ARBA" id="ARBA00004571"/>
    </source>
</evidence>
<keyword evidence="9 11" id="KW-0472">Membrane</keyword>
<dbReference type="GO" id="GO:0009279">
    <property type="term" value="C:cell outer membrane"/>
    <property type="evidence" value="ECO:0007669"/>
    <property type="project" value="UniProtKB-SubCell"/>
</dbReference>
<organism evidence="16 17">
    <name type="scientific">Marinicella pacifica</name>
    <dbReference type="NCBI Taxonomy" id="1171543"/>
    <lineage>
        <taxon>Bacteria</taxon>
        <taxon>Pseudomonadati</taxon>
        <taxon>Pseudomonadota</taxon>
        <taxon>Gammaproteobacteria</taxon>
        <taxon>Lysobacterales</taxon>
        <taxon>Marinicellaceae</taxon>
        <taxon>Marinicella</taxon>
    </lineage>
</organism>
<keyword evidence="7" id="KW-0406">Ion transport</keyword>
<evidence type="ECO:0000256" key="2">
    <source>
        <dbReference type="ARBA" id="ARBA00022448"/>
    </source>
</evidence>
<dbReference type="InterPro" id="IPR036942">
    <property type="entry name" value="Beta-barrel_TonB_sf"/>
</dbReference>
<reference evidence="16" key="1">
    <citation type="journal article" date="2014" name="Int. J. Syst. Evol. Microbiol.">
        <title>Complete genome sequence of Corynebacterium casei LMG S-19264T (=DSM 44701T), isolated from a smear-ripened cheese.</title>
        <authorList>
            <consortium name="US DOE Joint Genome Institute (JGI-PGF)"/>
            <person name="Walter F."/>
            <person name="Albersmeier A."/>
            <person name="Kalinowski J."/>
            <person name="Ruckert C."/>
        </authorList>
    </citation>
    <scope>NUCLEOTIDE SEQUENCE</scope>
    <source>
        <strain evidence="16">CGMCC 1.12181</strain>
    </source>
</reference>
<dbReference type="Proteomes" id="UP000605253">
    <property type="component" value="Unassembled WGS sequence"/>
</dbReference>
<dbReference type="SUPFAM" id="SSF56935">
    <property type="entry name" value="Porins"/>
    <property type="match status" value="1"/>
</dbReference>
<comment type="similarity">
    <text evidence="11 12">Belongs to the TonB-dependent receptor family.</text>
</comment>
<keyword evidence="16" id="KW-0675">Receptor</keyword>
<feature type="chain" id="PRO_5037723991" evidence="13">
    <location>
        <begin position="20"/>
        <end position="700"/>
    </location>
</feature>
<keyword evidence="3 11" id="KW-1134">Transmembrane beta strand</keyword>
<comment type="caution">
    <text evidence="16">The sequence shown here is derived from an EMBL/GenBank/DDBJ whole genome shotgun (WGS) entry which is preliminary data.</text>
</comment>